<dbReference type="EMBL" id="JBHUPB010000015">
    <property type="protein sequence ID" value="MFD2970063.1"/>
    <property type="molecule type" value="Genomic_DNA"/>
</dbReference>
<reference evidence="4" key="1">
    <citation type="journal article" date="2019" name="Int. J. Syst. Evol. Microbiol.">
        <title>The Global Catalogue of Microorganisms (GCM) 10K type strain sequencing project: providing services to taxonomists for standard genome sequencing and annotation.</title>
        <authorList>
            <consortium name="The Broad Institute Genomics Platform"/>
            <consortium name="The Broad Institute Genome Sequencing Center for Infectious Disease"/>
            <person name="Wu L."/>
            <person name="Ma J."/>
        </authorList>
    </citation>
    <scope>NUCLEOTIDE SEQUENCE [LARGE SCALE GENOMIC DNA]</scope>
    <source>
        <strain evidence="4">KCTC 22814</strain>
    </source>
</reference>
<evidence type="ECO:0000256" key="2">
    <source>
        <dbReference type="ARBA" id="ARBA00023315"/>
    </source>
</evidence>
<gene>
    <name evidence="3" type="ORF">ACFS7Y_21920</name>
</gene>
<dbReference type="NCBIfam" id="TIGR03991">
    <property type="entry name" value="alt_bact_glmU"/>
    <property type="match status" value="1"/>
</dbReference>
<organism evidence="3 4">
    <name type="scientific">Sphingobacterium bambusae</name>
    <dbReference type="NCBI Taxonomy" id="662858"/>
    <lineage>
        <taxon>Bacteria</taxon>
        <taxon>Pseudomonadati</taxon>
        <taxon>Bacteroidota</taxon>
        <taxon>Sphingobacteriia</taxon>
        <taxon>Sphingobacteriales</taxon>
        <taxon>Sphingobacteriaceae</taxon>
        <taxon>Sphingobacterium</taxon>
    </lineage>
</organism>
<dbReference type="InterPro" id="IPR050065">
    <property type="entry name" value="GlmU-like"/>
</dbReference>
<evidence type="ECO:0000313" key="4">
    <source>
        <dbReference type="Proteomes" id="UP001597525"/>
    </source>
</evidence>
<protein>
    <submittedName>
        <fullName evidence="3">Sugar nucleotidyl transferase</fullName>
    </submittedName>
</protein>
<dbReference type="GO" id="GO:0016740">
    <property type="term" value="F:transferase activity"/>
    <property type="evidence" value="ECO:0007669"/>
    <property type="project" value="UniProtKB-KW"/>
</dbReference>
<dbReference type="Gene3D" id="2.160.10.10">
    <property type="entry name" value="Hexapeptide repeat proteins"/>
    <property type="match status" value="1"/>
</dbReference>
<proteinExistence type="predicted"/>
<dbReference type="PANTHER" id="PTHR43584">
    <property type="entry name" value="NUCLEOTIDYL TRANSFERASE"/>
    <property type="match status" value="1"/>
</dbReference>
<dbReference type="SUPFAM" id="SSF51161">
    <property type="entry name" value="Trimeric LpxA-like enzymes"/>
    <property type="match status" value="1"/>
</dbReference>
<keyword evidence="2" id="KW-0012">Acyltransferase</keyword>
<name>A0ABW6BN38_9SPHI</name>
<evidence type="ECO:0000313" key="3">
    <source>
        <dbReference type="EMBL" id="MFD2970063.1"/>
    </source>
</evidence>
<evidence type="ECO:0000256" key="1">
    <source>
        <dbReference type="ARBA" id="ARBA00022679"/>
    </source>
</evidence>
<dbReference type="InterPro" id="IPR023917">
    <property type="entry name" value="Bifunctiontional_GlmU_bac-type"/>
</dbReference>
<keyword evidence="4" id="KW-1185">Reference proteome</keyword>
<dbReference type="RefSeq" id="WP_320183545.1">
    <property type="nucleotide sequence ID" value="NZ_CP138332.1"/>
</dbReference>
<dbReference type="Proteomes" id="UP001597525">
    <property type="component" value="Unassembled WGS sequence"/>
</dbReference>
<dbReference type="PANTHER" id="PTHR43584:SF8">
    <property type="entry name" value="N-ACETYLMURAMATE ALPHA-1-PHOSPHATE URIDYLYLTRANSFERASE"/>
    <property type="match status" value="1"/>
</dbReference>
<sequence length="399" mass="44421">MLEVVLHDHAAWREHLLPLVYTRPVSDLRVGILTLREKWEHLLSQPVSFYTVPYLQQKFPFSLAASGYLVVRGNVLPSSSLMDAITTLPLQSVLTKDGEWIAYKVAVWAEEPDVSALHEIRFMDAAKQLTFLEDVYRLNEEQILADFDLLTRDRSSAVLPGANTLLGDRLFVGQHAEINCSILNTTTGPIYIADGAIIEEGSILRGPIAICEGARVKMGSKLYPNVTVGPGATIGGEVNNSVLWGNCAKGHDGYLGCAVIGEGCNIGAGSSNSNLQNTWSSVKLYDYAEDTMRDTERAKVGTFMGDYAMCGINSSITTGNVIGVAAQVAMSNIIPKFVLDFSWFTDNKKEIYHFNKFVEMLRERAKLKKEHLSDLDIQILRQVYDLTEIRRQEYFKTEK</sequence>
<comment type="caution">
    <text evidence="3">The sequence shown here is derived from an EMBL/GenBank/DDBJ whole genome shotgun (WGS) entry which is preliminary data.</text>
</comment>
<accession>A0ABW6BN38</accession>
<dbReference type="Pfam" id="PF13562">
    <property type="entry name" value="NTP_transf_4"/>
    <property type="match status" value="1"/>
</dbReference>
<dbReference type="InterPro" id="IPR011004">
    <property type="entry name" value="Trimer_LpxA-like_sf"/>
</dbReference>
<keyword evidence="1 3" id="KW-0808">Transferase</keyword>